<feature type="region of interest" description="Disordered" evidence="1">
    <location>
        <begin position="107"/>
        <end position="133"/>
    </location>
</feature>
<comment type="caution">
    <text evidence="4">The sequence shown here is derived from an EMBL/GenBank/DDBJ whole genome shotgun (WGS) entry which is preliminary data.</text>
</comment>
<feature type="compositionally biased region" description="Polar residues" evidence="1">
    <location>
        <begin position="114"/>
        <end position="125"/>
    </location>
</feature>
<protein>
    <submittedName>
        <fullName evidence="4">Chloroplastic (RuBisCO)</fullName>
    </submittedName>
</protein>
<gene>
    <name evidence="4" type="ORF">SCF082_LOCUS27754</name>
</gene>
<feature type="region of interest" description="Disordered" evidence="1">
    <location>
        <begin position="28"/>
        <end position="49"/>
    </location>
</feature>
<feature type="signal peptide" evidence="3">
    <location>
        <begin position="1"/>
        <end position="22"/>
    </location>
</feature>
<feature type="non-terminal residue" evidence="4">
    <location>
        <position position="217"/>
    </location>
</feature>
<keyword evidence="2" id="KW-0472">Membrane</keyword>
<evidence type="ECO:0000256" key="1">
    <source>
        <dbReference type="SAM" id="MobiDB-lite"/>
    </source>
</evidence>
<evidence type="ECO:0000256" key="3">
    <source>
        <dbReference type="SAM" id="SignalP"/>
    </source>
</evidence>
<sequence>MSKAFMLVLAAVGLVLVDMSVGFVVHNQPSVSKPTPTQSFATPQASATRPIEATGTPGIAVCSAALLATAAAGILARARRASGIVRKNYGDFQPIVYESHEYASDEGYLPDGTPINQAGNNSLKRSSPPVDTPPPPVIGSFTSQDSHYGIKFSYSMQKDAYADLEYLNDVGFAYSVQKDVYADFLFGNEVGYLPDGTPMNKAGNCLNHPENIQPDPH</sequence>
<evidence type="ECO:0000313" key="5">
    <source>
        <dbReference type="Proteomes" id="UP001642464"/>
    </source>
</evidence>
<keyword evidence="2" id="KW-1133">Transmembrane helix</keyword>
<dbReference type="Proteomes" id="UP001642464">
    <property type="component" value="Unassembled WGS sequence"/>
</dbReference>
<keyword evidence="2" id="KW-0812">Transmembrane</keyword>
<keyword evidence="5" id="KW-1185">Reference proteome</keyword>
<evidence type="ECO:0000256" key="2">
    <source>
        <dbReference type="SAM" id="Phobius"/>
    </source>
</evidence>
<organism evidence="4 5">
    <name type="scientific">Durusdinium trenchii</name>
    <dbReference type="NCBI Taxonomy" id="1381693"/>
    <lineage>
        <taxon>Eukaryota</taxon>
        <taxon>Sar</taxon>
        <taxon>Alveolata</taxon>
        <taxon>Dinophyceae</taxon>
        <taxon>Suessiales</taxon>
        <taxon>Symbiodiniaceae</taxon>
        <taxon>Durusdinium</taxon>
    </lineage>
</organism>
<reference evidence="4 5" key="1">
    <citation type="submission" date="2024-02" db="EMBL/GenBank/DDBJ databases">
        <authorList>
            <person name="Chen Y."/>
            <person name="Shah S."/>
            <person name="Dougan E. K."/>
            <person name="Thang M."/>
            <person name="Chan C."/>
        </authorList>
    </citation>
    <scope>NUCLEOTIDE SEQUENCE [LARGE SCALE GENOMIC DNA]</scope>
</reference>
<keyword evidence="3" id="KW-0732">Signal</keyword>
<feature type="compositionally biased region" description="Polar residues" evidence="1">
    <location>
        <begin position="28"/>
        <end position="47"/>
    </location>
</feature>
<feature type="chain" id="PRO_5045037327" evidence="3">
    <location>
        <begin position="23"/>
        <end position="217"/>
    </location>
</feature>
<evidence type="ECO:0000313" key="4">
    <source>
        <dbReference type="EMBL" id="CAK9050282.1"/>
    </source>
</evidence>
<name>A0ABP0MHV0_9DINO</name>
<proteinExistence type="predicted"/>
<dbReference type="EMBL" id="CAXAMM010021630">
    <property type="protein sequence ID" value="CAK9050282.1"/>
    <property type="molecule type" value="Genomic_DNA"/>
</dbReference>
<feature type="transmembrane region" description="Helical" evidence="2">
    <location>
        <begin position="58"/>
        <end position="78"/>
    </location>
</feature>
<accession>A0ABP0MHV0</accession>